<comment type="caution">
    <text evidence="1">The sequence shown here is derived from an EMBL/GenBank/DDBJ whole genome shotgun (WGS) entry which is preliminary data.</text>
</comment>
<organism evidence="1">
    <name type="scientific">Caldilineaceae bacterium SB0664_bin_27</name>
    <dbReference type="NCBI Taxonomy" id="2605260"/>
    <lineage>
        <taxon>Bacteria</taxon>
        <taxon>Bacillati</taxon>
        <taxon>Chloroflexota</taxon>
        <taxon>Caldilineae</taxon>
        <taxon>Caldilineales</taxon>
        <taxon>Caldilineaceae</taxon>
    </lineage>
</organism>
<protein>
    <submittedName>
        <fullName evidence="1">Uncharacterized protein</fullName>
    </submittedName>
</protein>
<name>A0A6B0YSN5_9CHLR</name>
<proteinExistence type="predicted"/>
<dbReference type="AlphaFoldDB" id="A0A6B0YSN5"/>
<reference evidence="1" key="1">
    <citation type="submission" date="2019-09" db="EMBL/GenBank/DDBJ databases">
        <title>Characterisation of the sponge microbiome using genome-centric metagenomics.</title>
        <authorList>
            <person name="Engelberts J.P."/>
            <person name="Robbins S.J."/>
            <person name="De Goeij J.M."/>
            <person name="Aranda M."/>
            <person name="Bell S.C."/>
            <person name="Webster N.S."/>
        </authorList>
    </citation>
    <scope>NUCLEOTIDE SEQUENCE</scope>
    <source>
        <strain evidence="1">SB0664_bin_27</strain>
    </source>
</reference>
<sequence>MQTVDFARSFLTFRIDYLKKPAETASHEPPSSLNNARILLECVCEVEDKQSGTAQTFVMGASCKTERVGVAQDIWIEPNADFVPILSRDDYLIIKTYDVANKGVPFYPPSRGMQPERQAGKVADAYESIRLDVQRVEGQLLESAEEIVEATLDPSCPPLVARTAIESGRYSVVLEYPVKTMNASERDLIYQTDTGPILFPDFQREPDDFIEGLELAFAAFNGPDWTEFIVRAQVPVGEGIDVYHYSRPVRLETRNQVIRLT</sequence>
<dbReference type="EMBL" id="VXRG01000078">
    <property type="protein sequence ID" value="MXY93627.1"/>
    <property type="molecule type" value="Genomic_DNA"/>
</dbReference>
<accession>A0A6B0YSN5</accession>
<evidence type="ECO:0000313" key="1">
    <source>
        <dbReference type="EMBL" id="MXY93627.1"/>
    </source>
</evidence>
<gene>
    <name evidence="1" type="ORF">F4Y42_09280</name>
</gene>